<evidence type="ECO:0000313" key="6">
    <source>
        <dbReference type="WBParaSite" id="DME_0000585001-mRNA-1"/>
    </source>
</evidence>
<dbReference type="Proteomes" id="UP000274756">
    <property type="component" value="Unassembled WGS sequence"/>
</dbReference>
<keyword evidence="1" id="KW-0175">Coiled coil</keyword>
<keyword evidence="5" id="KW-1185">Reference proteome</keyword>
<evidence type="ECO:0000313" key="3">
    <source>
        <dbReference type="EMBL" id="VDN59401.1"/>
    </source>
</evidence>
<reference evidence="6" key="1">
    <citation type="submission" date="2017-02" db="UniProtKB">
        <authorList>
            <consortium name="WormBaseParasite"/>
        </authorList>
    </citation>
    <scope>IDENTIFICATION</scope>
</reference>
<dbReference type="Proteomes" id="UP000038040">
    <property type="component" value="Unplaced"/>
</dbReference>
<dbReference type="OrthoDB" id="2136082at2759"/>
<evidence type="ECO:0000313" key="5">
    <source>
        <dbReference type="Proteomes" id="UP000274756"/>
    </source>
</evidence>
<feature type="coiled-coil region" evidence="1">
    <location>
        <begin position="173"/>
        <end position="200"/>
    </location>
</feature>
<feature type="compositionally biased region" description="Basic and acidic residues" evidence="2">
    <location>
        <begin position="352"/>
        <end position="375"/>
    </location>
</feature>
<evidence type="ECO:0000313" key="4">
    <source>
        <dbReference type="Proteomes" id="UP000038040"/>
    </source>
</evidence>
<name>A0A0N4UEN7_DRAME</name>
<reference evidence="3 5" key="2">
    <citation type="submission" date="2018-11" db="EMBL/GenBank/DDBJ databases">
        <authorList>
            <consortium name="Pathogen Informatics"/>
        </authorList>
    </citation>
    <scope>NUCLEOTIDE SEQUENCE [LARGE SCALE GENOMIC DNA]</scope>
</reference>
<evidence type="ECO:0000256" key="1">
    <source>
        <dbReference type="SAM" id="Coils"/>
    </source>
</evidence>
<dbReference type="WBParaSite" id="DME_0000585001-mRNA-1">
    <property type="protein sequence ID" value="DME_0000585001-mRNA-1"/>
    <property type="gene ID" value="DME_0000585001"/>
</dbReference>
<protein>
    <submittedName>
        <fullName evidence="6">Lebercilin domain-containing protein</fullName>
    </submittedName>
</protein>
<feature type="region of interest" description="Disordered" evidence="2">
    <location>
        <begin position="352"/>
        <end position="390"/>
    </location>
</feature>
<proteinExistence type="predicted"/>
<feature type="region of interest" description="Disordered" evidence="2">
    <location>
        <begin position="431"/>
        <end position="467"/>
    </location>
</feature>
<dbReference type="STRING" id="318479.A0A0N4UEN7"/>
<dbReference type="EMBL" id="UYYG01001181">
    <property type="protein sequence ID" value="VDN59401.1"/>
    <property type="molecule type" value="Genomic_DNA"/>
</dbReference>
<evidence type="ECO:0000256" key="2">
    <source>
        <dbReference type="SAM" id="MobiDB-lite"/>
    </source>
</evidence>
<accession>A0A0N4UEN7</accession>
<dbReference type="AlphaFoldDB" id="A0A0N4UEN7"/>
<organism evidence="4 6">
    <name type="scientific">Dracunculus medinensis</name>
    <name type="common">Guinea worm</name>
    <dbReference type="NCBI Taxonomy" id="318479"/>
    <lineage>
        <taxon>Eukaryota</taxon>
        <taxon>Metazoa</taxon>
        <taxon>Ecdysozoa</taxon>
        <taxon>Nematoda</taxon>
        <taxon>Chromadorea</taxon>
        <taxon>Rhabditida</taxon>
        <taxon>Spirurina</taxon>
        <taxon>Dracunculoidea</taxon>
        <taxon>Dracunculidae</taxon>
        <taxon>Dracunculus</taxon>
    </lineage>
</organism>
<sequence length="502" mass="58625">MKSHKHHQISSIDEKIALINNSKNFIKRYHSDNPYKETTLFAPWISPLNSNLVLERRHNSRSNENRTQSETLVPLKMNYNRQALIYRTPRGRSTDRISVDDLREQLLTLKKNYAVILKENTSLKMRLRRSIKDRIRLGNKLEKTISETIQLIQGTTLKNDGSKESTKLLKQKIVKYEVLLKEKTEEINKLKDDRKAMKVSDFREQILTLQEECSRLRKFLNQAPFEWQNDKINREKTSRLCAIISELRAENNRLQQEVRTIIALKRMDDQFAKSIIALINRLLYLEDILSMKRVELISLIRDIKQGIWTDYNQNNLTRSNEQRLNSLMNIKEYRKKCSSRLNDDMEGKKCFQLGHKDKIPDSSHDNSHSYKKSEYKNANNGETTNNDEEDEIRSLAKASSSNANVLENTIDELGNQDTQVIESGDRLNILSKPMEDNTSQNGHESEIDATDQQIEESSSKNSSSLHTTSQEIIADSDMDFIINTILEHLLRLQFIDYYKSYH</sequence>
<gene>
    <name evidence="3" type="ORF">DME_LOCUS9374</name>
</gene>